<keyword evidence="6" id="KW-0378">Hydrolase</keyword>
<dbReference type="EC" id="3.4.19.12" evidence="3"/>
<dbReference type="OMA" id="EIHAMSE"/>
<feature type="domain" description="OTU" evidence="7">
    <location>
        <begin position="25"/>
        <end position="149"/>
    </location>
</feature>
<dbReference type="CDD" id="cd22752">
    <property type="entry name" value="OTU_OTUD5-like"/>
    <property type="match status" value="1"/>
</dbReference>
<dbReference type="EMBL" id="GL349457">
    <property type="protein sequence ID" value="KNC49713.1"/>
    <property type="molecule type" value="Genomic_DNA"/>
</dbReference>
<proteinExistence type="inferred from homology"/>
<dbReference type="RefSeq" id="XP_013757504.1">
    <property type="nucleotide sequence ID" value="XM_013902050.1"/>
</dbReference>
<reference evidence="8 9" key="1">
    <citation type="submission" date="2010-05" db="EMBL/GenBank/DDBJ databases">
        <title>The Genome Sequence of Thecamonas trahens ATCC 50062.</title>
        <authorList>
            <consortium name="The Broad Institute Genome Sequencing Platform"/>
            <person name="Russ C."/>
            <person name="Cuomo C."/>
            <person name="Shea T."/>
            <person name="Young S.K."/>
            <person name="Zeng Q."/>
            <person name="Koehrsen M."/>
            <person name="Haas B."/>
            <person name="Borodovsky M."/>
            <person name="Guigo R."/>
            <person name="Alvarado L."/>
            <person name="Berlin A."/>
            <person name="Bochicchio J."/>
            <person name="Borenstein D."/>
            <person name="Chapman S."/>
            <person name="Chen Z."/>
            <person name="Freedman E."/>
            <person name="Gellesch M."/>
            <person name="Goldberg J."/>
            <person name="Griggs A."/>
            <person name="Gujja S."/>
            <person name="Heilman E."/>
            <person name="Heiman D."/>
            <person name="Hepburn T."/>
            <person name="Howarth C."/>
            <person name="Jen D."/>
            <person name="Larson L."/>
            <person name="Mehta T."/>
            <person name="Park D."/>
            <person name="Pearson M."/>
            <person name="Roberts A."/>
            <person name="Saif S."/>
            <person name="Shenoy N."/>
            <person name="Sisk P."/>
            <person name="Stolte C."/>
            <person name="Sykes S."/>
            <person name="Thomson T."/>
            <person name="Walk T."/>
            <person name="White J."/>
            <person name="Yandava C."/>
            <person name="Burger G."/>
            <person name="Gray M.W."/>
            <person name="Holland P.W.H."/>
            <person name="King N."/>
            <person name="Lang F.B.F."/>
            <person name="Roger A.J."/>
            <person name="Ruiz-Trillo I."/>
            <person name="Lander E."/>
            <person name="Nusbaum C."/>
        </authorList>
    </citation>
    <scope>NUCLEOTIDE SEQUENCE [LARGE SCALE GENOMIC DNA]</scope>
    <source>
        <strain evidence="8 9">ATCC 50062</strain>
    </source>
</reference>
<dbReference type="InterPro" id="IPR050704">
    <property type="entry name" value="Peptidase_C85-like"/>
</dbReference>
<comment type="catalytic activity">
    <reaction evidence="1">
        <text>Thiol-dependent hydrolysis of ester, thioester, amide, peptide and isopeptide bonds formed by the C-terminal Gly of ubiquitin (a 76-residue protein attached to proteins as an intracellular targeting signal).</text>
        <dbReference type="EC" id="3.4.19.12"/>
    </reaction>
</comment>
<evidence type="ECO:0000259" key="7">
    <source>
        <dbReference type="PROSITE" id="PS50802"/>
    </source>
</evidence>
<dbReference type="Pfam" id="PF02338">
    <property type="entry name" value="OTU"/>
    <property type="match status" value="1"/>
</dbReference>
<evidence type="ECO:0000256" key="6">
    <source>
        <dbReference type="ARBA" id="ARBA00022801"/>
    </source>
</evidence>
<dbReference type="GO" id="GO:0061578">
    <property type="term" value="F:K63-linked deubiquitinase activity"/>
    <property type="evidence" value="ECO:0007669"/>
    <property type="project" value="TreeGrafter"/>
</dbReference>
<accession>A0A0L0DEF8</accession>
<dbReference type="SUPFAM" id="SSF54001">
    <property type="entry name" value="Cysteine proteinases"/>
    <property type="match status" value="1"/>
</dbReference>
<dbReference type="GO" id="GO:0016579">
    <property type="term" value="P:protein deubiquitination"/>
    <property type="evidence" value="ECO:0007669"/>
    <property type="project" value="TreeGrafter"/>
</dbReference>
<dbReference type="PANTHER" id="PTHR12419">
    <property type="entry name" value="OTU DOMAIN CONTAINING PROTEIN"/>
    <property type="match status" value="1"/>
</dbReference>
<dbReference type="Gene3D" id="3.90.70.80">
    <property type="match status" value="1"/>
</dbReference>
<dbReference type="AlphaFoldDB" id="A0A0L0DEF8"/>
<evidence type="ECO:0000313" key="8">
    <source>
        <dbReference type="EMBL" id="KNC49713.1"/>
    </source>
</evidence>
<evidence type="ECO:0000256" key="5">
    <source>
        <dbReference type="ARBA" id="ARBA00022786"/>
    </source>
</evidence>
<organism evidence="8 9">
    <name type="scientific">Thecamonas trahens ATCC 50062</name>
    <dbReference type="NCBI Taxonomy" id="461836"/>
    <lineage>
        <taxon>Eukaryota</taxon>
        <taxon>Apusozoa</taxon>
        <taxon>Apusomonadida</taxon>
        <taxon>Apusomonadidae</taxon>
        <taxon>Thecamonas</taxon>
    </lineage>
</organism>
<sequence>MSACPVEHDMSEAEFEEELRKERGFVIERMAEDGNCLFRAVAHQVWADPERHDLVREQTMDWMARNREHFAQFVAGDFDAYIRHKRQLRVFGDHAEIHAMSEIYNRPVEVYAYDTVPLNTFQGRSTSSTNPPIRLSYHSQNHYNSIIDPAAPNFCVGLGLPELSTPGEAEARLVRRAQEESELEDAEAQLYSAVVMDDVIQESENNAVDDAQLQAALQASLVDMDVAPASPTVPDDAFLQAAIESSLAESAQAEDIALREALQASVLEFLDPFGDDDNDGLGGASSSRAT</sequence>
<evidence type="ECO:0000256" key="1">
    <source>
        <dbReference type="ARBA" id="ARBA00000707"/>
    </source>
</evidence>
<dbReference type="PROSITE" id="PS50802">
    <property type="entry name" value="OTU"/>
    <property type="match status" value="1"/>
</dbReference>
<dbReference type="GO" id="GO:0004843">
    <property type="term" value="F:cysteine-type deubiquitinase activity"/>
    <property type="evidence" value="ECO:0007669"/>
    <property type="project" value="UniProtKB-EC"/>
</dbReference>
<keyword evidence="4" id="KW-0645">Protease</keyword>
<dbReference type="GeneID" id="25565262"/>
<dbReference type="STRING" id="461836.A0A0L0DEF8"/>
<dbReference type="FunFam" id="3.90.70.80:FF:000018">
    <property type="entry name" value="OTU domain-containing protein 5-B"/>
    <property type="match status" value="1"/>
</dbReference>
<dbReference type="Proteomes" id="UP000054408">
    <property type="component" value="Unassembled WGS sequence"/>
</dbReference>
<gene>
    <name evidence="8" type="ORF">AMSG_05980</name>
</gene>
<name>A0A0L0DEF8_THETB</name>
<comment type="similarity">
    <text evidence="2">Belongs to the peptidase C85 family.</text>
</comment>
<evidence type="ECO:0000256" key="2">
    <source>
        <dbReference type="ARBA" id="ARBA00010407"/>
    </source>
</evidence>
<dbReference type="InterPro" id="IPR003323">
    <property type="entry name" value="OTU_dom"/>
</dbReference>
<dbReference type="InterPro" id="IPR038765">
    <property type="entry name" value="Papain-like_cys_pep_sf"/>
</dbReference>
<evidence type="ECO:0000256" key="3">
    <source>
        <dbReference type="ARBA" id="ARBA00012759"/>
    </source>
</evidence>
<evidence type="ECO:0000256" key="4">
    <source>
        <dbReference type="ARBA" id="ARBA00022670"/>
    </source>
</evidence>
<dbReference type="GO" id="GO:0006508">
    <property type="term" value="P:proteolysis"/>
    <property type="evidence" value="ECO:0007669"/>
    <property type="project" value="UniProtKB-KW"/>
</dbReference>
<keyword evidence="9" id="KW-1185">Reference proteome</keyword>
<dbReference type="eggNOG" id="KOG2605">
    <property type="taxonomic scope" value="Eukaryota"/>
</dbReference>
<dbReference type="PANTHER" id="PTHR12419:SF4">
    <property type="entry name" value="OTU DOMAIN-CONTAINING PROTEIN 5"/>
    <property type="match status" value="1"/>
</dbReference>
<keyword evidence="5" id="KW-0833">Ubl conjugation pathway</keyword>
<protein>
    <recommendedName>
        <fullName evidence="3">ubiquitinyl hydrolase 1</fullName>
        <ecNumber evidence="3">3.4.19.12</ecNumber>
    </recommendedName>
</protein>
<evidence type="ECO:0000313" key="9">
    <source>
        <dbReference type="Proteomes" id="UP000054408"/>
    </source>
</evidence>
<dbReference type="OrthoDB" id="409956at2759"/>